<dbReference type="PANTHER" id="PTHR33700">
    <property type="entry name" value="MYB-LIKE PROTEIN X"/>
    <property type="match status" value="1"/>
</dbReference>
<comment type="caution">
    <text evidence="3">The sequence shown here is derived from an EMBL/GenBank/DDBJ whole genome shotgun (WGS) entry which is preliminary data.</text>
</comment>
<sequence>MDDNNDGLNLRPASAPSSRQYKDFPRIVRKSLGKEQSPEAMSIIPVESQVKQRPYSQETRVITSSLDSGDRIKEESSQSEAKEKVHFDVTDKHIDYFHTPSSSTPQTRPVSLVVVEFYDIPLLMDEVGGVLSSSMSLKDEEEKISIPQKEIISKQISHVNFEESDEIDFGDSSEENPLFPSNKNRIRLHYPSSASIDAVSHALVHELPSHPHTQSQTWVCEQTGVTVRVVTVLDMTLGDILTRLGVESIDGVYSIGVVCGIEALRPSSAPSFDQMGSVRSRATREREEEEEEESKDDGVKDEEEILEFRKDEIVEDKTIENTVINLVPTLSNSSEIRSAVSSAISHSLPPLNTFGTCHADPLFMFYFKVPSLFQGLLKIPELFQKGITCGSEKSAHLSKICNLESNTNLISEEEEEEEEEEVASLVKSSSSADPMRLKRALSCPKKPISDVNFANYSFFFIIHDMYGVLRGILDRATDPHASAAFRVFLSMFRLLPHPGLSSVSVDPLDNLYIRGLARSVLFLTEHPVFFFSFAIILFVLLFVIVLLPLYGVQLSVCGVSKTMCDVSTEKKKREEEEENEEKQEENEEKQEEKEEKEEKQEEEEKEGEEEKEEQEEEKEEEKESSSSKIISTIISSFFPGFNYADVQSIHE</sequence>
<name>A0ABQ5KM20_9EUKA</name>
<protein>
    <submittedName>
        <fullName evidence="3">Uncharacterized protein</fullName>
    </submittedName>
</protein>
<evidence type="ECO:0000256" key="2">
    <source>
        <dbReference type="SAM" id="Phobius"/>
    </source>
</evidence>
<keyword evidence="2" id="KW-0472">Membrane</keyword>
<dbReference type="EMBL" id="BQXS01010309">
    <property type="protein sequence ID" value="GKT33552.1"/>
    <property type="molecule type" value="Genomic_DNA"/>
</dbReference>
<keyword evidence="2" id="KW-0812">Transmembrane</keyword>
<feature type="region of interest" description="Disordered" evidence="1">
    <location>
        <begin position="567"/>
        <end position="628"/>
    </location>
</feature>
<dbReference type="InterPro" id="IPR042201">
    <property type="entry name" value="FH2_Formin_sf"/>
</dbReference>
<accession>A0ABQ5KM20</accession>
<keyword evidence="4" id="KW-1185">Reference proteome</keyword>
<gene>
    <name evidence="3" type="ORF">ADUPG1_007422</name>
</gene>
<evidence type="ECO:0000313" key="4">
    <source>
        <dbReference type="Proteomes" id="UP001057375"/>
    </source>
</evidence>
<dbReference type="Proteomes" id="UP001057375">
    <property type="component" value="Unassembled WGS sequence"/>
</dbReference>
<reference evidence="3" key="1">
    <citation type="submission" date="2022-03" db="EMBL/GenBank/DDBJ databases">
        <title>Draft genome sequence of Aduncisulcus paluster, a free-living microaerophilic Fornicata.</title>
        <authorList>
            <person name="Yuyama I."/>
            <person name="Kume K."/>
            <person name="Tamura T."/>
            <person name="Inagaki Y."/>
            <person name="Hashimoto T."/>
        </authorList>
    </citation>
    <scope>NUCLEOTIDE SEQUENCE</scope>
    <source>
        <strain evidence="3">NY0171</strain>
    </source>
</reference>
<evidence type="ECO:0000256" key="1">
    <source>
        <dbReference type="SAM" id="MobiDB-lite"/>
    </source>
</evidence>
<feature type="compositionally biased region" description="Acidic residues" evidence="1">
    <location>
        <begin position="575"/>
        <end position="589"/>
    </location>
</feature>
<feature type="compositionally biased region" description="Acidic residues" evidence="1">
    <location>
        <begin position="287"/>
        <end position="302"/>
    </location>
</feature>
<feature type="compositionally biased region" description="Acidic residues" evidence="1">
    <location>
        <begin position="600"/>
        <end position="622"/>
    </location>
</feature>
<organism evidence="3 4">
    <name type="scientific">Aduncisulcus paluster</name>
    <dbReference type="NCBI Taxonomy" id="2918883"/>
    <lineage>
        <taxon>Eukaryota</taxon>
        <taxon>Metamonada</taxon>
        <taxon>Carpediemonas-like organisms</taxon>
        <taxon>Aduncisulcus</taxon>
    </lineage>
</organism>
<feature type="transmembrane region" description="Helical" evidence="2">
    <location>
        <begin position="528"/>
        <end position="552"/>
    </location>
</feature>
<feature type="compositionally biased region" description="Basic and acidic residues" evidence="1">
    <location>
        <begin position="590"/>
        <end position="599"/>
    </location>
</feature>
<feature type="region of interest" description="Disordered" evidence="1">
    <location>
        <begin position="1"/>
        <end position="24"/>
    </location>
</feature>
<keyword evidence="2" id="KW-1133">Transmembrane helix</keyword>
<dbReference type="PANTHER" id="PTHR33700:SF4">
    <property type="entry name" value="MYB-LIKE PROTEIN X"/>
    <property type="match status" value="1"/>
</dbReference>
<proteinExistence type="predicted"/>
<dbReference type="Gene3D" id="1.20.58.2220">
    <property type="entry name" value="Formin, FH2 domain"/>
    <property type="match status" value="1"/>
</dbReference>
<feature type="region of interest" description="Disordered" evidence="1">
    <location>
        <begin position="268"/>
        <end position="302"/>
    </location>
</feature>
<evidence type="ECO:0000313" key="3">
    <source>
        <dbReference type="EMBL" id="GKT33552.1"/>
    </source>
</evidence>